<evidence type="ECO:0000256" key="9">
    <source>
        <dbReference type="SAM" id="MobiDB-lite"/>
    </source>
</evidence>
<evidence type="ECO:0000256" key="5">
    <source>
        <dbReference type="ARBA" id="ARBA00022692"/>
    </source>
</evidence>
<evidence type="ECO:0000313" key="11">
    <source>
        <dbReference type="Proteomes" id="UP000268192"/>
    </source>
</evidence>
<evidence type="ECO:0000256" key="3">
    <source>
        <dbReference type="ARBA" id="ARBA00022475"/>
    </source>
</evidence>
<dbReference type="GO" id="GO:0005886">
    <property type="term" value="C:plasma membrane"/>
    <property type="evidence" value="ECO:0007669"/>
    <property type="project" value="UniProtKB-SubCell"/>
</dbReference>
<dbReference type="Proteomes" id="UP000268192">
    <property type="component" value="Chromosome"/>
</dbReference>
<name>A0A3Q8XQH9_9HYPH</name>
<dbReference type="InterPro" id="IPR021147">
    <property type="entry name" value="DUF697"/>
</dbReference>
<evidence type="ECO:0000256" key="2">
    <source>
        <dbReference type="ARBA" id="ARBA00008255"/>
    </source>
</evidence>
<comment type="similarity">
    <text evidence="2 8">Belongs to the UPF0283 family.</text>
</comment>
<evidence type="ECO:0000256" key="6">
    <source>
        <dbReference type="ARBA" id="ARBA00022989"/>
    </source>
</evidence>
<feature type="transmembrane region" description="Helical" evidence="8">
    <location>
        <begin position="123"/>
        <end position="143"/>
    </location>
</feature>
<dbReference type="HAMAP" id="MF_01085">
    <property type="entry name" value="UPF0283"/>
    <property type="match status" value="1"/>
</dbReference>
<organism evidence="10 11">
    <name type="scientific">Georhizobium profundi</name>
    <dbReference type="NCBI Taxonomy" id="2341112"/>
    <lineage>
        <taxon>Bacteria</taxon>
        <taxon>Pseudomonadati</taxon>
        <taxon>Pseudomonadota</taxon>
        <taxon>Alphaproteobacteria</taxon>
        <taxon>Hyphomicrobiales</taxon>
        <taxon>Rhizobiaceae</taxon>
        <taxon>Georhizobium</taxon>
    </lineage>
</organism>
<dbReference type="InterPro" id="IPR006507">
    <property type="entry name" value="UPF0283"/>
</dbReference>
<evidence type="ECO:0000256" key="8">
    <source>
        <dbReference type="HAMAP-Rule" id="MF_01085"/>
    </source>
</evidence>
<dbReference type="NCBIfam" id="TIGR01620">
    <property type="entry name" value="hyp_HI0043"/>
    <property type="match status" value="1"/>
</dbReference>
<keyword evidence="5 8" id="KW-0812">Transmembrane</keyword>
<evidence type="ECO:0000256" key="1">
    <source>
        <dbReference type="ARBA" id="ARBA00004429"/>
    </source>
</evidence>
<comment type="subcellular location">
    <subcellularLocation>
        <location evidence="1">Cell inner membrane</location>
        <topology evidence="1">Multi-pass membrane protein</topology>
    </subcellularLocation>
    <subcellularLocation>
        <location evidence="8">Cell membrane</location>
        <topology evidence="8">Multi-pass membrane protein</topology>
    </subcellularLocation>
</comment>
<accession>A0A3Q8XQH9</accession>
<keyword evidence="7 8" id="KW-0472">Membrane</keyword>
<keyword evidence="6 8" id="KW-1133">Transmembrane helix</keyword>
<protein>
    <recommendedName>
        <fullName evidence="8">UPF0283 membrane protein D5400_11030</fullName>
    </recommendedName>
</protein>
<dbReference type="KEGG" id="abaw:D5400_11030"/>
<evidence type="ECO:0000256" key="4">
    <source>
        <dbReference type="ARBA" id="ARBA00022519"/>
    </source>
</evidence>
<dbReference type="OrthoDB" id="9816060at2"/>
<reference evidence="10 11" key="1">
    <citation type="submission" date="2018-09" db="EMBL/GenBank/DDBJ databases">
        <title>Marinorhizobium profundi gen. nov., sp. nov., isolated from a deep-sea sediment sample from the New Britain Trench and proposal of Marinorhizobiaceae fam. nov. in the order Rhizobiales of the class Alphaproteobacteria.</title>
        <authorList>
            <person name="Cao J."/>
        </authorList>
    </citation>
    <scope>NUCLEOTIDE SEQUENCE [LARGE SCALE GENOMIC DNA]</scope>
    <source>
        <strain evidence="10 11">WS11</strain>
    </source>
</reference>
<dbReference type="Pfam" id="PF05128">
    <property type="entry name" value="DUF697"/>
    <property type="match status" value="1"/>
</dbReference>
<dbReference type="PANTHER" id="PTHR39342">
    <property type="entry name" value="UPF0283 MEMBRANE PROTEIN YCJF"/>
    <property type="match status" value="1"/>
</dbReference>
<feature type="transmembrane region" description="Helical" evidence="8">
    <location>
        <begin position="93"/>
        <end position="111"/>
    </location>
</feature>
<proteinExistence type="inferred from homology"/>
<dbReference type="PANTHER" id="PTHR39342:SF1">
    <property type="entry name" value="UPF0283 MEMBRANE PROTEIN YCJF"/>
    <property type="match status" value="1"/>
</dbReference>
<evidence type="ECO:0000313" key="10">
    <source>
        <dbReference type="EMBL" id="AZN71736.1"/>
    </source>
</evidence>
<keyword evidence="3 8" id="KW-1003">Cell membrane</keyword>
<keyword evidence="4" id="KW-0997">Cell inner membrane</keyword>
<feature type="region of interest" description="Disordered" evidence="9">
    <location>
        <begin position="1"/>
        <end position="44"/>
    </location>
</feature>
<gene>
    <name evidence="10" type="ORF">D5400_11030</name>
</gene>
<feature type="compositionally biased region" description="Basic and acidic residues" evidence="9">
    <location>
        <begin position="29"/>
        <end position="44"/>
    </location>
</feature>
<evidence type="ECO:0000256" key="7">
    <source>
        <dbReference type="ARBA" id="ARBA00023136"/>
    </source>
</evidence>
<dbReference type="RefSeq" id="WP_126010053.1">
    <property type="nucleotide sequence ID" value="NZ_CP032509.1"/>
</dbReference>
<dbReference type="EMBL" id="CP032509">
    <property type="protein sequence ID" value="AZN71736.1"/>
    <property type="molecule type" value="Genomic_DNA"/>
</dbReference>
<dbReference type="AlphaFoldDB" id="A0A3Q8XQH9"/>
<keyword evidence="11" id="KW-1185">Reference proteome</keyword>
<sequence>MSDNDRRMPPRRPAVFTVGNEPAAAPPKAEIRAKPAPERPRAPVARPAEKIVIDEIDPFIAPDPIDPESIAEANALTPPPAIARKPGFSFGKLAAGAFGILISLAVGIWTDSLIRDLFARSDWLGWAAMGTVAVFVFAMLVVVGREVFALMRLSAVQSLKQSAVEALAERKPAKARSVVAQLVTLTVDKPETARGRAAIADMEGEIVDGPQLLAFAEAELLAPLDVQARRLILNASKRVSIVTAVSPRAIVDLAYVLYESSRLVRAMATLYGGRPGALGLMRLFRDVIAHLAVTSSIAVGDSLVQQLVGHGVASRLSTRLGEGVINGLMTARIGIAAMDLCRPLPFRAVKRPGIGDFVQDLTRVASREESRVAAASETTR</sequence>